<evidence type="ECO:0000256" key="4">
    <source>
        <dbReference type="ARBA" id="ARBA00022692"/>
    </source>
</evidence>
<evidence type="ECO:0000256" key="7">
    <source>
        <dbReference type="SAM" id="Phobius"/>
    </source>
</evidence>
<dbReference type="InterPro" id="IPR042108">
    <property type="entry name" value="GTPase_HflX_N_sf"/>
</dbReference>
<dbReference type="PANTHER" id="PTHR11101">
    <property type="entry name" value="PHOSPHATE TRANSPORTER"/>
    <property type="match status" value="1"/>
</dbReference>
<dbReference type="GO" id="GO:0016020">
    <property type="term" value="C:membrane"/>
    <property type="evidence" value="ECO:0007669"/>
    <property type="project" value="UniProtKB-SubCell"/>
</dbReference>
<comment type="subcellular location">
    <subcellularLocation>
        <location evidence="1">Membrane</location>
        <topology evidence="1">Multi-pass membrane protein</topology>
    </subcellularLocation>
</comment>
<keyword evidence="6 7" id="KW-0472">Membrane</keyword>
<dbReference type="GO" id="GO:0005315">
    <property type="term" value="F:phosphate transmembrane transporter activity"/>
    <property type="evidence" value="ECO:0007669"/>
    <property type="project" value="InterPro"/>
</dbReference>
<name>A0AA39DMM6_VITRO</name>
<keyword evidence="2" id="KW-0813">Transport</keyword>
<sequence>MHDPLCTLSSSPPSPTRLSPVTKWQLISNAMGTSVGSGALMLPHESAVSTAAVLEFSGALLMGTHAASTMQKDILIANVFQDKDTLLFAGSLSSLVAAGTWLQVAPFYGWPVSTTHCIVGSMVGFSLVYGGYGVVFWSSLAMVTSSWMISPLMEAMVAEIKSAIHALDVETVIFDDEFSAGQLRNLEKAFGGDVRVCDRTTLILDIFH</sequence>
<organism evidence="8 9">
    <name type="scientific">Vitis rotundifolia</name>
    <name type="common">Muscadine grape</name>
    <dbReference type="NCBI Taxonomy" id="103349"/>
    <lineage>
        <taxon>Eukaryota</taxon>
        <taxon>Viridiplantae</taxon>
        <taxon>Streptophyta</taxon>
        <taxon>Embryophyta</taxon>
        <taxon>Tracheophyta</taxon>
        <taxon>Spermatophyta</taxon>
        <taxon>Magnoliopsida</taxon>
        <taxon>eudicotyledons</taxon>
        <taxon>Gunneridae</taxon>
        <taxon>Pentapetalae</taxon>
        <taxon>rosids</taxon>
        <taxon>Vitales</taxon>
        <taxon>Vitaceae</taxon>
        <taxon>Viteae</taxon>
        <taxon>Vitis</taxon>
    </lineage>
</organism>
<protein>
    <recommendedName>
        <fullName evidence="10">Phosphate transporter</fullName>
    </recommendedName>
</protein>
<dbReference type="Pfam" id="PF01384">
    <property type="entry name" value="PHO4"/>
    <property type="match status" value="1"/>
</dbReference>
<keyword evidence="5 7" id="KW-1133">Transmembrane helix</keyword>
<keyword evidence="9" id="KW-1185">Reference proteome</keyword>
<evidence type="ECO:0000256" key="3">
    <source>
        <dbReference type="ARBA" id="ARBA00022592"/>
    </source>
</evidence>
<evidence type="ECO:0000256" key="6">
    <source>
        <dbReference type="ARBA" id="ARBA00023136"/>
    </source>
</evidence>
<gene>
    <name evidence="8" type="ORF">PVL29_012713</name>
</gene>
<reference evidence="8 9" key="1">
    <citation type="journal article" date="2023" name="BMC Biotechnol.">
        <title>Vitis rotundifolia cv Carlos genome sequencing.</title>
        <authorList>
            <person name="Huff M."/>
            <person name="Hulse-Kemp A."/>
            <person name="Scheffler B."/>
            <person name="Youngblood R."/>
            <person name="Simpson S."/>
            <person name="Babiker E."/>
            <person name="Staton M."/>
        </authorList>
    </citation>
    <scope>NUCLEOTIDE SEQUENCE [LARGE SCALE GENOMIC DNA]</scope>
    <source>
        <tissue evidence="8">Leaf</tissue>
    </source>
</reference>
<evidence type="ECO:0000256" key="5">
    <source>
        <dbReference type="ARBA" id="ARBA00022989"/>
    </source>
</evidence>
<dbReference type="Gene3D" id="3.40.50.11060">
    <property type="entry name" value="GTPase HflX, N-terminal domain"/>
    <property type="match status" value="1"/>
</dbReference>
<evidence type="ECO:0000256" key="2">
    <source>
        <dbReference type="ARBA" id="ARBA00022448"/>
    </source>
</evidence>
<feature type="transmembrane region" description="Helical" evidence="7">
    <location>
        <begin position="86"/>
        <end position="110"/>
    </location>
</feature>
<evidence type="ECO:0000313" key="9">
    <source>
        <dbReference type="Proteomes" id="UP001168098"/>
    </source>
</evidence>
<accession>A0AA39DMM6</accession>
<comment type="caution">
    <text evidence="8">The sequence shown here is derived from an EMBL/GenBank/DDBJ whole genome shotgun (WGS) entry which is preliminary data.</text>
</comment>
<keyword evidence="4 7" id="KW-0812">Transmembrane</keyword>
<keyword evidence="3" id="KW-0592">Phosphate transport</keyword>
<dbReference type="PANTHER" id="PTHR11101:SF80">
    <property type="entry name" value="PHOSPHATE TRANSPORTER"/>
    <property type="match status" value="1"/>
</dbReference>
<evidence type="ECO:0000256" key="1">
    <source>
        <dbReference type="ARBA" id="ARBA00004141"/>
    </source>
</evidence>
<evidence type="ECO:0000313" key="8">
    <source>
        <dbReference type="EMBL" id="KAJ9690191.1"/>
    </source>
</evidence>
<dbReference type="InterPro" id="IPR001204">
    <property type="entry name" value="Phos_transporter"/>
</dbReference>
<dbReference type="AlphaFoldDB" id="A0AA39DMM6"/>
<evidence type="ECO:0008006" key="10">
    <source>
        <dbReference type="Google" id="ProtNLM"/>
    </source>
</evidence>
<dbReference type="EMBL" id="JARBHA010000010">
    <property type="protein sequence ID" value="KAJ9690191.1"/>
    <property type="molecule type" value="Genomic_DNA"/>
</dbReference>
<dbReference type="GO" id="GO:0035435">
    <property type="term" value="P:phosphate ion transmembrane transport"/>
    <property type="evidence" value="ECO:0007669"/>
    <property type="project" value="TreeGrafter"/>
</dbReference>
<dbReference type="Proteomes" id="UP001168098">
    <property type="component" value="Unassembled WGS sequence"/>
</dbReference>
<feature type="transmembrane region" description="Helical" evidence="7">
    <location>
        <begin position="122"/>
        <end position="143"/>
    </location>
</feature>
<proteinExistence type="predicted"/>